<organism evidence="2 3">
    <name type="scientific">Sphingobacterium kitahiroshimense</name>
    <dbReference type="NCBI Taxonomy" id="470446"/>
    <lineage>
        <taxon>Bacteria</taxon>
        <taxon>Pseudomonadati</taxon>
        <taxon>Bacteroidota</taxon>
        <taxon>Sphingobacteriia</taxon>
        <taxon>Sphingobacteriales</taxon>
        <taxon>Sphingobacteriaceae</taxon>
        <taxon>Sphingobacterium</taxon>
    </lineage>
</organism>
<name>A0ABV0C2M6_9SPHI</name>
<dbReference type="EMBL" id="JBDJNQ010000013">
    <property type="protein sequence ID" value="MEN5379959.1"/>
    <property type="molecule type" value="Genomic_DNA"/>
</dbReference>
<reference evidence="2 3" key="1">
    <citation type="submission" date="2024-04" db="EMBL/GenBank/DDBJ databases">
        <title>WGS of bacteria from Torrens River.</title>
        <authorList>
            <person name="Wyrsch E.R."/>
            <person name="Drigo B."/>
        </authorList>
    </citation>
    <scope>NUCLEOTIDE SEQUENCE [LARGE SCALE GENOMIC DNA]</scope>
    <source>
        <strain evidence="2 3">TWI391</strain>
    </source>
</reference>
<keyword evidence="3" id="KW-1185">Reference proteome</keyword>
<sequence length="271" mass="32033">MRVKYLSNKCLLNLSILILFAMLSIGYSQAQTSDDSLERRVEKDLVWVKQWTKSNVPDFHLVKILSMINSVNIPKEEKDSILYFYPIPHWGGMNTIIAQPNFQSLSPSELFTYCMINYEWYNQNCSGRIVTKEDEPQLYGTFYRKYREFVWSDRQLNALKQHRDTILHLLRNVISKDGFIGTNSLLMMESLNFREGIPIVLEELDKKENNDLYTLLMLFMKKGDYARFKKTKIYEDIYGPESHIRSAIDNSQENRDLIRNMAKSFFEQNDK</sequence>
<evidence type="ECO:0008006" key="4">
    <source>
        <dbReference type="Google" id="ProtNLM"/>
    </source>
</evidence>
<evidence type="ECO:0000256" key="1">
    <source>
        <dbReference type="SAM" id="SignalP"/>
    </source>
</evidence>
<proteinExistence type="predicted"/>
<dbReference type="RefSeq" id="WP_346582816.1">
    <property type="nucleotide sequence ID" value="NZ_JBDJNQ010000013.1"/>
</dbReference>
<accession>A0ABV0C2M6</accession>
<feature type="chain" id="PRO_5046317459" description="DUF4476 domain-containing protein" evidence="1">
    <location>
        <begin position="31"/>
        <end position="271"/>
    </location>
</feature>
<protein>
    <recommendedName>
        <fullName evidence="4">DUF4476 domain-containing protein</fullName>
    </recommendedName>
</protein>
<gene>
    <name evidence="2" type="ORF">ABE541_22015</name>
</gene>
<comment type="caution">
    <text evidence="2">The sequence shown here is derived from an EMBL/GenBank/DDBJ whole genome shotgun (WGS) entry which is preliminary data.</text>
</comment>
<dbReference type="Proteomes" id="UP001409291">
    <property type="component" value="Unassembled WGS sequence"/>
</dbReference>
<keyword evidence="1" id="KW-0732">Signal</keyword>
<feature type="signal peptide" evidence="1">
    <location>
        <begin position="1"/>
        <end position="30"/>
    </location>
</feature>
<evidence type="ECO:0000313" key="3">
    <source>
        <dbReference type="Proteomes" id="UP001409291"/>
    </source>
</evidence>
<evidence type="ECO:0000313" key="2">
    <source>
        <dbReference type="EMBL" id="MEN5379959.1"/>
    </source>
</evidence>